<dbReference type="Pfam" id="PF02796">
    <property type="entry name" value="HTH_7"/>
    <property type="match status" value="1"/>
</dbReference>
<dbReference type="InterPro" id="IPR006120">
    <property type="entry name" value="Resolvase_HTH_dom"/>
</dbReference>
<gene>
    <name evidence="2" type="ORF">H9717_07520</name>
</gene>
<dbReference type="Gene3D" id="1.10.10.60">
    <property type="entry name" value="Homeodomain-like"/>
    <property type="match status" value="1"/>
</dbReference>
<comment type="caution">
    <text evidence="2">The sequence shown here is derived from an EMBL/GenBank/DDBJ whole genome shotgun (WGS) entry which is preliminary data.</text>
</comment>
<reference evidence="2" key="1">
    <citation type="journal article" date="2021" name="PeerJ">
        <title>Extensive microbial diversity within the chicken gut microbiome revealed by metagenomics and culture.</title>
        <authorList>
            <person name="Gilroy R."/>
            <person name="Ravi A."/>
            <person name="Getino M."/>
            <person name="Pursley I."/>
            <person name="Horton D.L."/>
            <person name="Alikhan N.F."/>
            <person name="Baker D."/>
            <person name="Gharbi K."/>
            <person name="Hall N."/>
            <person name="Watson M."/>
            <person name="Adriaenssens E.M."/>
            <person name="Foster-Nyarko E."/>
            <person name="Jarju S."/>
            <person name="Secka A."/>
            <person name="Antonio M."/>
            <person name="Oren A."/>
            <person name="Chaudhuri R.R."/>
            <person name="La Ragione R."/>
            <person name="Hildebrand F."/>
            <person name="Pallen M.J."/>
        </authorList>
    </citation>
    <scope>NUCLEOTIDE SEQUENCE</scope>
    <source>
        <strain evidence="2">CHK179-7159</strain>
    </source>
</reference>
<feature type="domain" description="Resolvase HTH" evidence="1">
    <location>
        <begin position="37"/>
        <end position="80"/>
    </location>
</feature>
<evidence type="ECO:0000313" key="3">
    <source>
        <dbReference type="Proteomes" id="UP000886858"/>
    </source>
</evidence>
<evidence type="ECO:0000259" key="1">
    <source>
        <dbReference type="Pfam" id="PF02796"/>
    </source>
</evidence>
<dbReference type="EMBL" id="DWYY01000079">
    <property type="protein sequence ID" value="HJA92952.1"/>
    <property type="molecule type" value="Genomic_DNA"/>
</dbReference>
<dbReference type="Proteomes" id="UP000886858">
    <property type="component" value="Unassembled WGS sequence"/>
</dbReference>
<dbReference type="GO" id="GO:0000150">
    <property type="term" value="F:DNA strand exchange activity"/>
    <property type="evidence" value="ECO:0007669"/>
    <property type="project" value="InterPro"/>
</dbReference>
<dbReference type="SUPFAM" id="SSF46689">
    <property type="entry name" value="Homeodomain-like"/>
    <property type="match status" value="1"/>
</dbReference>
<protein>
    <submittedName>
        <fullName evidence="2">Helix-turn-helix domain-containing protein</fullName>
    </submittedName>
</protein>
<dbReference type="AlphaFoldDB" id="A0A9D2KYW1"/>
<evidence type="ECO:0000313" key="2">
    <source>
        <dbReference type="EMBL" id="HJA92952.1"/>
    </source>
</evidence>
<proteinExistence type="predicted"/>
<organism evidence="2 3">
    <name type="scientific">Candidatus Eisenbergiella merdipullorum</name>
    <dbReference type="NCBI Taxonomy" id="2838553"/>
    <lineage>
        <taxon>Bacteria</taxon>
        <taxon>Bacillati</taxon>
        <taxon>Bacillota</taxon>
        <taxon>Clostridia</taxon>
        <taxon>Lachnospirales</taxon>
        <taxon>Lachnospiraceae</taxon>
        <taxon>Eisenbergiella</taxon>
    </lineage>
</organism>
<dbReference type="CDD" id="cd00569">
    <property type="entry name" value="HTH_Hin_like"/>
    <property type="match status" value="1"/>
</dbReference>
<sequence>MNTDYRKLCLELFGTDDVEELKRIAGVIKKRNSRNAGRKKKFSPEEVEEIRSLLKSGMTIREAAEKYHTSRQVIGKYLNTAPRERYTLQMTYMYRQHPCTIIDVDLYHRKVRIQNRTGDLLHRAFRGIENPTWEDFELFLKDRCFPETREDVRELLQGLGLTDYDPLQIVEKTRGKDSTGCSSRSFQAENEMLVSFEKLHRAYLGQGLAAVLGKLRSAKERIRCIRYTVDFLERTLKISGIGSYLTLLLELDAFFLNEDRHTNNLAVIRNENTMQFRLCPVFDNGLALLADLPDYPLDADVIKQTEPEGELYKLYGEAVCRRAREVLLFQMRRYRIYFQ</sequence>
<dbReference type="InterPro" id="IPR009057">
    <property type="entry name" value="Homeodomain-like_sf"/>
</dbReference>
<reference evidence="2" key="2">
    <citation type="submission" date="2021-04" db="EMBL/GenBank/DDBJ databases">
        <authorList>
            <person name="Gilroy R."/>
        </authorList>
    </citation>
    <scope>NUCLEOTIDE SEQUENCE</scope>
    <source>
        <strain evidence="2">CHK179-7159</strain>
    </source>
</reference>
<dbReference type="Gene3D" id="1.10.1070.20">
    <property type="match status" value="1"/>
</dbReference>
<accession>A0A9D2KYW1</accession>
<name>A0A9D2KYW1_9FIRM</name>
<dbReference type="GO" id="GO:0003677">
    <property type="term" value="F:DNA binding"/>
    <property type="evidence" value="ECO:0007669"/>
    <property type="project" value="InterPro"/>
</dbReference>